<dbReference type="InterPro" id="IPR018060">
    <property type="entry name" value="HTH_AraC"/>
</dbReference>
<dbReference type="SUPFAM" id="SSF46689">
    <property type="entry name" value="Homeodomain-like"/>
    <property type="match status" value="2"/>
</dbReference>
<feature type="domain" description="HTH araC/xylS-type" evidence="4">
    <location>
        <begin position="663"/>
        <end position="761"/>
    </location>
</feature>
<dbReference type="Proteomes" id="UP000293142">
    <property type="component" value="Unassembled WGS sequence"/>
</dbReference>
<dbReference type="SMART" id="SM00342">
    <property type="entry name" value="HTH_ARAC"/>
    <property type="match status" value="1"/>
</dbReference>
<accession>A0A4Q9DQ31</accession>
<dbReference type="InterPro" id="IPR009057">
    <property type="entry name" value="Homeodomain-like_sf"/>
</dbReference>
<evidence type="ECO:0000256" key="2">
    <source>
        <dbReference type="ARBA" id="ARBA00023125"/>
    </source>
</evidence>
<keyword evidence="1" id="KW-0805">Transcription regulation</keyword>
<dbReference type="PROSITE" id="PS01124">
    <property type="entry name" value="HTH_ARAC_FAMILY_2"/>
    <property type="match status" value="1"/>
</dbReference>
<dbReference type="PANTHER" id="PTHR43280:SF28">
    <property type="entry name" value="HTH-TYPE TRANSCRIPTIONAL ACTIVATOR RHAS"/>
    <property type="match status" value="1"/>
</dbReference>
<protein>
    <submittedName>
        <fullName evidence="5">AraC family transcriptional regulator</fullName>
    </submittedName>
</protein>
<evidence type="ECO:0000256" key="3">
    <source>
        <dbReference type="ARBA" id="ARBA00023163"/>
    </source>
</evidence>
<dbReference type="AlphaFoldDB" id="A0A4Q9DQ31"/>
<dbReference type="GO" id="GO:0043565">
    <property type="term" value="F:sequence-specific DNA binding"/>
    <property type="evidence" value="ECO:0007669"/>
    <property type="project" value="InterPro"/>
</dbReference>
<organism evidence="5 6">
    <name type="scientific">Paenibacillus thalictri</name>
    <dbReference type="NCBI Taxonomy" id="2527873"/>
    <lineage>
        <taxon>Bacteria</taxon>
        <taxon>Bacillati</taxon>
        <taxon>Bacillota</taxon>
        <taxon>Bacilli</taxon>
        <taxon>Bacillales</taxon>
        <taxon>Paenibacillaceae</taxon>
        <taxon>Paenibacillus</taxon>
    </lineage>
</organism>
<dbReference type="Pfam" id="PF17853">
    <property type="entry name" value="GGDEF_2"/>
    <property type="match status" value="1"/>
</dbReference>
<keyword evidence="6" id="KW-1185">Reference proteome</keyword>
<gene>
    <name evidence="5" type="ORF">EYB31_13445</name>
</gene>
<reference evidence="5 6" key="1">
    <citation type="submission" date="2019-02" db="EMBL/GenBank/DDBJ databases">
        <title>Paenibacillus sp. nov., isolated from surface-sterilized tissue of Thalictrum simplex L.</title>
        <authorList>
            <person name="Tuo L."/>
        </authorList>
    </citation>
    <scope>NUCLEOTIDE SEQUENCE [LARGE SCALE GENOMIC DNA]</scope>
    <source>
        <strain evidence="5 6">N2SHLJ1</strain>
    </source>
</reference>
<dbReference type="Gene3D" id="3.30.450.20">
    <property type="entry name" value="PAS domain"/>
    <property type="match status" value="1"/>
</dbReference>
<sequence>MRRTVFKRLLLSLIAAVLFITLVTGTLVYSYVNSTLKQEVYSSNIEILGQTKKIVEIALGEIQQTASSLILNRDVQRALWLKWDMNEEYRFLENINDTFRDKVASSRYIQSVYLYSTANGKVISNSGIVDLDGFWYASSIRRFLDEPVFSNWYDTSELVSASGSKENIISYVTSVPASDRGKAGILVINLKEDLLYDAVININNRKLGNVAIINRDGHVLSYKDKSILFTRLDAADSRKMKGNKEGYLIENMNGTEMFVSYIISDFNGWQYVALNPSKEVFQKSNAVLQMTLTISGLCLAVGLLLMALVSGRHYSPIKKMMQAISPRMNQLGDVSAFKDEFSYIQRSFDNLWNQNEKFRSQFLENELILRDHFLLNLVLGKPADAEETKRQIEYYKLDLTPQHYLVLVLRVHDKEQPNGSQEQLINMASYHIRAICEEAIALYARGVVINEVQKREIVLLNFDDGAAESEALDKAREIAVYIRTQVEEQLALLTSIGIGGYYEQARDIHLSYNEAQEALLYERMEGIGSLISIRDLMLDSVNRNAFIAYRNAADKMMSELKTGHLDKALDIKDSIMEQLNGQHATGHQYKHMILTDMVNGIVTVIFELNGQIEDVFGPGYNIYYEFGRQASMPMMQTWFHTIMEQTADYIQRKRDNKNAELVQKVTEYIRGSCAEPHTLQSVADAVFMNAHYFSKVFKEVSGWTFGEYLAEIRLQEACRLLKETNGNIIDIAAASGFGQKQNMIRAFKKSFGMTPTEYRKMGVFERLADGTNTTNDTNLKI</sequence>
<dbReference type="Gene3D" id="1.10.10.60">
    <property type="entry name" value="Homeodomain-like"/>
    <property type="match status" value="2"/>
</dbReference>
<dbReference type="OrthoDB" id="2517743at2"/>
<dbReference type="RefSeq" id="WP_131013867.1">
    <property type="nucleotide sequence ID" value="NZ_SIRE01000009.1"/>
</dbReference>
<evidence type="ECO:0000313" key="6">
    <source>
        <dbReference type="Proteomes" id="UP000293142"/>
    </source>
</evidence>
<comment type="caution">
    <text evidence="5">The sequence shown here is derived from an EMBL/GenBank/DDBJ whole genome shotgun (WGS) entry which is preliminary data.</text>
</comment>
<dbReference type="InterPro" id="IPR041522">
    <property type="entry name" value="CdaR_GGDEF"/>
</dbReference>
<keyword evidence="2" id="KW-0238">DNA-binding</keyword>
<dbReference type="PANTHER" id="PTHR43280">
    <property type="entry name" value="ARAC-FAMILY TRANSCRIPTIONAL REGULATOR"/>
    <property type="match status" value="1"/>
</dbReference>
<keyword evidence="3" id="KW-0804">Transcription</keyword>
<dbReference type="Pfam" id="PF12833">
    <property type="entry name" value="HTH_18"/>
    <property type="match status" value="1"/>
</dbReference>
<evidence type="ECO:0000313" key="5">
    <source>
        <dbReference type="EMBL" id="TBL78508.1"/>
    </source>
</evidence>
<dbReference type="GO" id="GO:0003700">
    <property type="term" value="F:DNA-binding transcription factor activity"/>
    <property type="evidence" value="ECO:0007669"/>
    <property type="project" value="InterPro"/>
</dbReference>
<evidence type="ECO:0000259" key="4">
    <source>
        <dbReference type="PROSITE" id="PS01124"/>
    </source>
</evidence>
<dbReference type="EMBL" id="SIRE01000009">
    <property type="protein sequence ID" value="TBL78508.1"/>
    <property type="molecule type" value="Genomic_DNA"/>
</dbReference>
<evidence type="ECO:0000256" key="1">
    <source>
        <dbReference type="ARBA" id="ARBA00023015"/>
    </source>
</evidence>
<name>A0A4Q9DQ31_9BACL</name>
<proteinExistence type="predicted"/>